<feature type="compositionally biased region" description="Polar residues" evidence="1">
    <location>
        <begin position="482"/>
        <end position="503"/>
    </location>
</feature>
<feature type="compositionally biased region" description="Basic and acidic residues" evidence="1">
    <location>
        <begin position="365"/>
        <end position="388"/>
    </location>
</feature>
<dbReference type="eggNOG" id="ENOG502QTWQ">
    <property type="taxonomic scope" value="Eukaryota"/>
</dbReference>
<evidence type="ECO:0000313" key="2">
    <source>
        <dbReference type="EMBL" id="EYU21890.1"/>
    </source>
</evidence>
<dbReference type="GO" id="GO:0031213">
    <property type="term" value="C:RSF complex"/>
    <property type="evidence" value="ECO:0007669"/>
    <property type="project" value="InterPro"/>
</dbReference>
<dbReference type="InterPro" id="IPR028938">
    <property type="entry name" value="Rsf1-like"/>
</dbReference>
<dbReference type="GO" id="GO:0006355">
    <property type="term" value="P:regulation of DNA-templated transcription"/>
    <property type="evidence" value="ECO:0007669"/>
    <property type="project" value="InterPro"/>
</dbReference>
<dbReference type="STRING" id="4155.A0A022Q5T3"/>
<dbReference type="PANTHER" id="PTHR14296:SF12">
    <property type="entry name" value="DDT DOMAIN-CONTAINING PROTEIN DDR4 ISOFORM X1"/>
    <property type="match status" value="1"/>
</dbReference>
<gene>
    <name evidence="2" type="ORF">MIMGU_mgv1a004512mg</name>
</gene>
<dbReference type="EMBL" id="KI632217">
    <property type="protein sequence ID" value="EYU21890.1"/>
    <property type="molecule type" value="Genomic_DNA"/>
</dbReference>
<evidence type="ECO:0000256" key="1">
    <source>
        <dbReference type="SAM" id="MobiDB-lite"/>
    </source>
</evidence>
<keyword evidence="3" id="KW-1185">Reference proteome</keyword>
<feature type="region of interest" description="Disordered" evidence="1">
    <location>
        <begin position="278"/>
        <end position="297"/>
    </location>
</feature>
<feature type="compositionally biased region" description="Acidic residues" evidence="1">
    <location>
        <begin position="389"/>
        <end position="406"/>
    </location>
</feature>
<sequence length="523" mass="59582">MAESLRRTAAIGGDELDDDDVMITSEFPPTGTTDVEPLREKLRQRWELASVLNFLHVFEPLIGSDLKISAEEVETSLIEQNKTLAHLHIALLKGIIQESKILKGPDAWMISLSKTLSKWWPWVAEGKFPLTGAKGEEISLYKELEPTTRLLVLKALCEVRADQYDAVSYINDEIKSCSEVSKFCKDKLAGDENGIAFWYDGNETIGHRLYKEIHVFKKEQGKSKGKVPVINSKWETLATNLEEFKKIVDEYSSSELKWEVDVSNSVQNDVIPVLEKEWKKKERKQHQQQRQKMLLRGFRNSGIARSCRGHKTIDYRFDDYDRAITEAIQYANKRKTSEEPRQKEKPSQRGKKMETTSNESNNSDHSSRDNESTESDVKKNSHDEKDAAADDSSDEEYDEEKEDDDNKDVLTGQVKVKNMMLVQRPKGSRFSNRLAGIPGHTVPESMDIGGTTVESHKSKIIRHTTRAQFQQNQPFPSDAETTHPTSQKHPSRTSSNNPPTQTLEPHYQPQSRYSQVSSSCSCF</sequence>
<feature type="compositionally biased region" description="Basic and acidic residues" evidence="1">
    <location>
        <begin position="335"/>
        <end position="354"/>
    </location>
</feature>
<organism evidence="2 3">
    <name type="scientific">Erythranthe guttata</name>
    <name type="common">Yellow monkey flower</name>
    <name type="synonym">Mimulus guttatus</name>
    <dbReference type="NCBI Taxonomy" id="4155"/>
    <lineage>
        <taxon>Eukaryota</taxon>
        <taxon>Viridiplantae</taxon>
        <taxon>Streptophyta</taxon>
        <taxon>Embryophyta</taxon>
        <taxon>Tracheophyta</taxon>
        <taxon>Spermatophyta</taxon>
        <taxon>Magnoliopsida</taxon>
        <taxon>eudicotyledons</taxon>
        <taxon>Gunneridae</taxon>
        <taxon>Pentapetalae</taxon>
        <taxon>asterids</taxon>
        <taxon>lamiids</taxon>
        <taxon>Lamiales</taxon>
        <taxon>Phrymaceae</taxon>
        <taxon>Erythranthe</taxon>
    </lineage>
</organism>
<feature type="region of interest" description="Disordered" evidence="1">
    <location>
        <begin position="331"/>
        <end position="523"/>
    </location>
</feature>
<dbReference type="Proteomes" id="UP000030748">
    <property type="component" value="Unassembled WGS sequence"/>
</dbReference>
<feature type="compositionally biased region" description="Polar residues" evidence="1">
    <location>
        <begin position="466"/>
        <end position="475"/>
    </location>
</feature>
<dbReference type="AlphaFoldDB" id="A0A022Q5T3"/>
<accession>A0A022Q5T3</accession>
<protein>
    <recommendedName>
        <fullName evidence="4">DDT domain-containing protein</fullName>
    </recommendedName>
</protein>
<proteinExistence type="predicted"/>
<evidence type="ECO:0008006" key="4">
    <source>
        <dbReference type="Google" id="ProtNLM"/>
    </source>
</evidence>
<dbReference type="PANTHER" id="PTHR14296">
    <property type="entry name" value="REMODELING AND SPACING FACTOR 1"/>
    <property type="match status" value="1"/>
</dbReference>
<evidence type="ECO:0000313" key="3">
    <source>
        <dbReference type="Proteomes" id="UP000030748"/>
    </source>
</evidence>
<feature type="compositionally biased region" description="Polar residues" evidence="1">
    <location>
        <begin position="355"/>
        <end position="364"/>
    </location>
</feature>
<name>A0A022Q5T3_ERYGU</name>
<reference evidence="2 3" key="1">
    <citation type="journal article" date="2013" name="Proc. Natl. Acad. Sci. U.S.A.">
        <title>Fine-scale variation in meiotic recombination in Mimulus inferred from population shotgun sequencing.</title>
        <authorList>
            <person name="Hellsten U."/>
            <person name="Wright K.M."/>
            <person name="Jenkins J."/>
            <person name="Shu S."/>
            <person name="Yuan Y."/>
            <person name="Wessler S.R."/>
            <person name="Schmutz J."/>
            <person name="Willis J.H."/>
            <person name="Rokhsar D.S."/>
        </authorList>
    </citation>
    <scope>NUCLEOTIDE SEQUENCE [LARGE SCALE GENOMIC DNA]</scope>
    <source>
        <strain evidence="3">cv. DUN x IM62</strain>
    </source>
</reference>
<feature type="compositionally biased region" description="Low complexity" evidence="1">
    <location>
        <begin position="508"/>
        <end position="523"/>
    </location>
</feature>